<dbReference type="GO" id="GO:0004386">
    <property type="term" value="F:helicase activity"/>
    <property type="evidence" value="ECO:0007669"/>
    <property type="project" value="UniProtKB-KW"/>
</dbReference>
<reference evidence="1" key="1">
    <citation type="submission" date="2013-12" db="EMBL/GenBank/DDBJ databases">
        <title>A Varibaculum cambriense genome reconstructed from a premature infant gut community with otherwise low bacterial novelty that shifts toward anaerobic metabolism during the third week of life.</title>
        <authorList>
            <person name="Brown C.T."/>
            <person name="Sharon I."/>
            <person name="Thomas B.C."/>
            <person name="Castelle C.J."/>
            <person name="Morowitz M.J."/>
            <person name="Banfield J.F."/>
        </authorList>
    </citation>
    <scope>NUCLEOTIDE SEQUENCE</scope>
</reference>
<protein>
    <submittedName>
        <fullName evidence="1">ATP-dependent helicase</fullName>
    </submittedName>
</protein>
<accession>W1XXK5</accession>
<evidence type="ECO:0000313" key="1">
    <source>
        <dbReference type="EMBL" id="ETJ34987.1"/>
    </source>
</evidence>
<keyword evidence="1" id="KW-0347">Helicase</keyword>
<proteinExistence type="predicted"/>
<dbReference type="EMBL" id="AZMM01010603">
    <property type="protein sequence ID" value="ETJ34987.1"/>
    <property type="molecule type" value="Genomic_DNA"/>
</dbReference>
<sequence length="54" mass="6340">SYNEKIQGEALADIIEENKKLNINYEDNAILYRTNIESKLTMYSGFDPLNEYIH</sequence>
<keyword evidence="1" id="KW-0067">ATP-binding</keyword>
<name>W1XXK5_9ZZZZ</name>
<dbReference type="AlphaFoldDB" id="W1XXK5"/>
<keyword evidence="1" id="KW-0378">Hydrolase</keyword>
<gene>
    <name evidence="1" type="ORF">Q604_UNBC10603G0001</name>
</gene>
<comment type="caution">
    <text evidence="1">The sequence shown here is derived from an EMBL/GenBank/DDBJ whole genome shotgun (WGS) entry which is preliminary data.</text>
</comment>
<organism evidence="1">
    <name type="scientific">human gut metagenome</name>
    <dbReference type="NCBI Taxonomy" id="408170"/>
    <lineage>
        <taxon>unclassified sequences</taxon>
        <taxon>metagenomes</taxon>
        <taxon>organismal metagenomes</taxon>
    </lineage>
</organism>
<keyword evidence="1" id="KW-0547">Nucleotide-binding</keyword>
<feature type="non-terminal residue" evidence="1">
    <location>
        <position position="1"/>
    </location>
</feature>